<dbReference type="Gene3D" id="3.90.1580.10">
    <property type="entry name" value="paralog of FGE (formylglycine-generating enzyme)"/>
    <property type="match status" value="1"/>
</dbReference>
<accession>A0A533QFA4</accession>
<dbReference type="InterPro" id="IPR019734">
    <property type="entry name" value="TPR_rpt"/>
</dbReference>
<dbReference type="GO" id="GO:0120147">
    <property type="term" value="F:formylglycine-generating oxidase activity"/>
    <property type="evidence" value="ECO:0007669"/>
    <property type="project" value="TreeGrafter"/>
</dbReference>
<name>A0A533QFA4_9BACT</name>
<dbReference type="SUPFAM" id="SSF56436">
    <property type="entry name" value="C-type lectin-like"/>
    <property type="match status" value="1"/>
</dbReference>
<dbReference type="GO" id="GO:0016301">
    <property type="term" value="F:kinase activity"/>
    <property type="evidence" value="ECO:0007669"/>
    <property type="project" value="UniProtKB-KW"/>
</dbReference>
<proteinExistence type="predicted"/>
<reference evidence="4 5" key="1">
    <citation type="submission" date="2019-04" db="EMBL/GenBank/DDBJ databases">
        <title>Genome of a novel bacterium Candidatus Jettenia ecosi reconstructed from metagenome of an anammox bioreactor.</title>
        <authorList>
            <person name="Mardanov A.V."/>
            <person name="Beletsky A.V."/>
            <person name="Ravin N.V."/>
            <person name="Botchkova E.A."/>
            <person name="Litti Y.V."/>
            <person name="Nozhevnikova A.N."/>
        </authorList>
    </citation>
    <scope>NUCLEOTIDE SEQUENCE [LARGE SCALE GENOMIC DNA]</scope>
    <source>
        <strain evidence="4">J2</strain>
    </source>
</reference>
<keyword evidence="2" id="KW-1133">Transmembrane helix</keyword>
<dbReference type="Proteomes" id="UP000319783">
    <property type="component" value="Unassembled WGS sequence"/>
</dbReference>
<keyword evidence="4" id="KW-0808">Transferase</keyword>
<feature type="repeat" description="TPR" evidence="1">
    <location>
        <begin position="144"/>
        <end position="177"/>
    </location>
</feature>
<dbReference type="Pfam" id="PF13414">
    <property type="entry name" value="TPR_11"/>
    <property type="match status" value="1"/>
</dbReference>
<sequence>MKKIFYIPVFYIMVSYFISISGLHAGISTSPAITKKCPTCNKVYSEKTKFCAEDGSKLVEIPGKMVCPDCNKEGTPGEKFCKEHGKKLVSPSAVSPLQETDAIENKKELAKKYYKEGNDHCDAESYDLAIESYKKAEEIFSDFPALHYNMGWVYGKSGNAEKAIQHLQKYIVLAPDATDLTEVQSYIIILKQALEKQKHLRDTFKNRDETMKKALIEQKQKYGSVTIPAGEFTMGTNEAREDAFPEHKVYLDAFKIDRYEVTNAQYWEFLEYIKKTNDHSKCFKGEPSGKDHTPRFWENEYYNVPDYPIVRIDWYDAYAYAAWTGKRLPTEAEWEKAARGLDGRKFPWGNEWNPARCNLSGDPKPVGSVESGKSIYGCYDMAGSVHEWCADWYLNTYYAESPHQNPKGPDNGIRRVIRGGSRFSQPFQVRTNTRKSEQPDLFNQALGFRCASDVKEKK</sequence>
<dbReference type="Gene3D" id="1.25.40.10">
    <property type="entry name" value="Tetratricopeptide repeat domain"/>
    <property type="match status" value="1"/>
</dbReference>
<dbReference type="AlphaFoldDB" id="A0A533QFA4"/>
<dbReference type="PROSITE" id="PS50005">
    <property type="entry name" value="TPR"/>
    <property type="match status" value="1"/>
</dbReference>
<keyword evidence="2" id="KW-0472">Membrane</keyword>
<evidence type="ECO:0000313" key="4">
    <source>
        <dbReference type="EMBL" id="TLD43458.1"/>
    </source>
</evidence>
<comment type="caution">
    <text evidence="4">The sequence shown here is derived from an EMBL/GenBank/DDBJ whole genome shotgun (WGS) entry which is preliminary data.</text>
</comment>
<dbReference type="InterPro" id="IPR051043">
    <property type="entry name" value="Sulfatase_Mod_Factor_Kinase"/>
</dbReference>
<dbReference type="SUPFAM" id="SSF48452">
    <property type="entry name" value="TPR-like"/>
    <property type="match status" value="1"/>
</dbReference>
<keyword evidence="1" id="KW-0802">TPR repeat</keyword>
<dbReference type="InterPro" id="IPR042095">
    <property type="entry name" value="SUMF_sf"/>
</dbReference>
<dbReference type="PANTHER" id="PTHR23150:SF19">
    <property type="entry name" value="FORMYLGLYCINE-GENERATING ENZYME"/>
    <property type="match status" value="1"/>
</dbReference>
<evidence type="ECO:0000256" key="2">
    <source>
        <dbReference type="SAM" id="Phobius"/>
    </source>
</evidence>
<dbReference type="EMBL" id="SULG01000003">
    <property type="protein sequence ID" value="TLD43458.1"/>
    <property type="molecule type" value="Genomic_DNA"/>
</dbReference>
<gene>
    <name evidence="4" type="ORF">JETT_0276</name>
</gene>
<evidence type="ECO:0000256" key="1">
    <source>
        <dbReference type="PROSITE-ProRule" id="PRU00339"/>
    </source>
</evidence>
<evidence type="ECO:0000313" key="5">
    <source>
        <dbReference type="Proteomes" id="UP000319783"/>
    </source>
</evidence>
<feature type="domain" description="Sulfatase-modifying factor enzyme-like" evidence="3">
    <location>
        <begin position="223"/>
        <end position="451"/>
    </location>
</feature>
<dbReference type="PANTHER" id="PTHR23150">
    <property type="entry name" value="SULFATASE MODIFYING FACTOR 1, 2"/>
    <property type="match status" value="1"/>
</dbReference>
<dbReference type="Pfam" id="PF03781">
    <property type="entry name" value="FGE-sulfatase"/>
    <property type="match status" value="1"/>
</dbReference>
<keyword evidence="4" id="KW-0418">Kinase</keyword>
<dbReference type="InterPro" id="IPR011990">
    <property type="entry name" value="TPR-like_helical_dom_sf"/>
</dbReference>
<dbReference type="InterPro" id="IPR005532">
    <property type="entry name" value="SUMF_dom"/>
</dbReference>
<protein>
    <submittedName>
        <fullName evidence="4">Serine/threonine kinase</fullName>
    </submittedName>
</protein>
<organism evidence="4 5">
    <name type="scientific">Candidatus Jettenia ecosi</name>
    <dbReference type="NCBI Taxonomy" id="2494326"/>
    <lineage>
        <taxon>Bacteria</taxon>
        <taxon>Pseudomonadati</taxon>
        <taxon>Planctomycetota</taxon>
        <taxon>Candidatus Brocadiia</taxon>
        <taxon>Candidatus Brocadiales</taxon>
        <taxon>Candidatus Brocadiaceae</taxon>
        <taxon>Candidatus Jettenia</taxon>
    </lineage>
</organism>
<dbReference type="SMART" id="SM00028">
    <property type="entry name" value="TPR"/>
    <property type="match status" value="2"/>
</dbReference>
<keyword evidence="2" id="KW-0812">Transmembrane</keyword>
<feature type="transmembrane region" description="Helical" evidence="2">
    <location>
        <begin position="5"/>
        <end position="27"/>
    </location>
</feature>
<evidence type="ECO:0000259" key="3">
    <source>
        <dbReference type="Pfam" id="PF03781"/>
    </source>
</evidence>
<dbReference type="InterPro" id="IPR016187">
    <property type="entry name" value="CTDL_fold"/>
</dbReference>